<sequence>MTLWGNGIPPQADGFVYAQEEPKVPGLWFRVGDQVPFNPDGKNGMLCYRNFDGVLHPMYPMTTMAMVNGLEKRFQAMTEADAGVLEALGNLVGTLSVTIPKDGWEKEVATVKAAGVTAQNTVIVSSGPESHDAYAESGVRCTGQGAGELRFGCSFPPDADLKVNVLILNPASKDVSEHSSGRA</sequence>
<name>A0A8S5TNI8_9CAUD</name>
<protein>
    <submittedName>
        <fullName evidence="1">Uncharacterized protein</fullName>
    </submittedName>
</protein>
<proteinExistence type="predicted"/>
<reference evidence="1" key="1">
    <citation type="journal article" date="2021" name="Proc. Natl. Acad. Sci. U.S.A.">
        <title>A Catalog of Tens of Thousands of Viruses from Human Metagenomes Reveals Hidden Associations with Chronic Diseases.</title>
        <authorList>
            <person name="Tisza M.J."/>
            <person name="Buck C.B."/>
        </authorList>
    </citation>
    <scope>NUCLEOTIDE SEQUENCE</scope>
    <source>
        <strain evidence="1">Ct90d35</strain>
    </source>
</reference>
<organism evidence="1">
    <name type="scientific">Podoviridae sp. ct90d35</name>
    <dbReference type="NCBI Taxonomy" id="2827724"/>
    <lineage>
        <taxon>Viruses</taxon>
        <taxon>Duplodnaviria</taxon>
        <taxon>Heunggongvirae</taxon>
        <taxon>Uroviricota</taxon>
        <taxon>Caudoviricetes</taxon>
    </lineage>
</organism>
<dbReference type="EMBL" id="BK032865">
    <property type="protein sequence ID" value="DAF64689.1"/>
    <property type="molecule type" value="Genomic_DNA"/>
</dbReference>
<evidence type="ECO:0000313" key="1">
    <source>
        <dbReference type="EMBL" id="DAF64689.1"/>
    </source>
</evidence>
<accession>A0A8S5TNI8</accession>